<dbReference type="Gene3D" id="1.25.40.20">
    <property type="entry name" value="Ankyrin repeat-containing domain"/>
    <property type="match status" value="1"/>
</dbReference>
<dbReference type="SUPFAM" id="SSF52540">
    <property type="entry name" value="P-loop containing nucleoside triphosphate hydrolases"/>
    <property type="match status" value="1"/>
</dbReference>
<dbReference type="Gene3D" id="3.40.50.300">
    <property type="entry name" value="P-loop containing nucleotide triphosphate hydrolases"/>
    <property type="match status" value="1"/>
</dbReference>
<evidence type="ECO:0000259" key="5">
    <source>
        <dbReference type="SMART" id="SM00382"/>
    </source>
</evidence>
<dbReference type="GO" id="GO:0000502">
    <property type="term" value="C:proteasome complex"/>
    <property type="evidence" value="ECO:0007669"/>
    <property type="project" value="UniProtKB-KW"/>
</dbReference>
<dbReference type="OrthoDB" id="10261663at2759"/>
<evidence type="ECO:0000256" key="1">
    <source>
        <dbReference type="ARBA" id="ARBA00010378"/>
    </source>
</evidence>
<dbReference type="Gramene" id="OE9A093454T1">
    <property type="protein sequence ID" value="OE9A093454C1"/>
    <property type="gene ID" value="OE9A093454"/>
</dbReference>
<dbReference type="InterPro" id="IPR003959">
    <property type="entry name" value="ATPase_AAA_core"/>
</dbReference>
<dbReference type="InterPro" id="IPR027417">
    <property type="entry name" value="P-loop_NTPase"/>
</dbReference>
<dbReference type="GO" id="GO:0016887">
    <property type="term" value="F:ATP hydrolysis activity"/>
    <property type="evidence" value="ECO:0007669"/>
    <property type="project" value="InterPro"/>
</dbReference>
<dbReference type="EMBL" id="CACTIH010002023">
    <property type="protein sequence ID" value="CAA2971738.1"/>
    <property type="molecule type" value="Genomic_DNA"/>
</dbReference>
<dbReference type="CDD" id="cd00009">
    <property type="entry name" value="AAA"/>
    <property type="match status" value="1"/>
</dbReference>
<protein>
    <submittedName>
        <fullName evidence="6">26S proteasome regulatory complex, subunit PSMD10</fullName>
    </submittedName>
</protein>
<dbReference type="SUPFAM" id="SSF48403">
    <property type="entry name" value="Ankyrin repeat"/>
    <property type="match status" value="1"/>
</dbReference>
<dbReference type="InterPro" id="IPR003593">
    <property type="entry name" value="AAA+_ATPase"/>
</dbReference>
<dbReference type="FunFam" id="3.40.50.300:FF:000216">
    <property type="entry name" value="Type VII secretion ATPase EccA"/>
    <property type="match status" value="1"/>
</dbReference>
<name>A0A8S0QYV6_OLEEU</name>
<dbReference type="Pfam" id="PF00023">
    <property type="entry name" value="Ank"/>
    <property type="match status" value="1"/>
</dbReference>
<feature type="repeat" description="ANK" evidence="4">
    <location>
        <begin position="173"/>
        <end position="195"/>
    </location>
</feature>
<dbReference type="PANTHER" id="PTHR43392">
    <property type="entry name" value="AAA-TYPE ATPASE FAMILY PROTEIN / ANKYRIN REPEAT FAMILY PROTEIN"/>
    <property type="match status" value="1"/>
</dbReference>
<dbReference type="Pfam" id="PF12796">
    <property type="entry name" value="Ank_2"/>
    <property type="match status" value="1"/>
</dbReference>
<comment type="caution">
    <text evidence="6">The sequence shown here is derived from an EMBL/GenBank/DDBJ whole genome shotgun (WGS) entry which is preliminary data.</text>
</comment>
<sequence length="621" mass="69638">MLSEFIWISLMSKYIYRSFVKMRPRKHPNDCHNAKNEVICREELVRLRQLVDLLAKQVATVMNQQQELLASSECGSHRKDTDVRGTEATLLIGGARAGHGVAGIGDMTGGHGAGSGTAANPSDSKTNKNCDVKDKYSVPSITIHTFAKSGDLFGFKSLLQDDPSCLCERSIFLSQTPLHISVANNKVEIVKYLLDWKGPGEIELEAKNAYGETPLHLAAQNGNNEIARMLLSQHANIEAKTNNGLTPLHLSVFYALEYGDYSTMSTLLDCNANCFAENNEGLIPLDYVPDTLDNEELRRLSQNVEELRCRDYNVVTHSGGQKILDELDCELSKLVGLHELKVQLRKWMKGMILDYKRWSMGIDLGPRKAPHMVFLGNPGTGKTTVARILGKLLHSMGFLRSDSVTEVQRTDLVAEYIGRTGPKTREKIEEARGGILFVDEAYRLVLEQTAGYKDYGVEALEEIMSVLEDGDILVIFAGYTELMKHLMSSNKGLCRRVTRFFHFDDFSSRNLAEIVHVKMTKQKKGSEFCGFRLHPFCTLEAITAVIEKESTEKLRNKMNGGLVDHMLTNAIENLDTRLSLDCEGYELLTIMLKDLEVGLKQLSSRINIVERERELRHTSEV</sequence>
<feature type="domain" description="AAA+ ATPase" evidence="5">
    <location>
        <begin position="368"/>
        <end position="502"/>
    </location>
</feature>
<accession>A0A8S0QYV6</accession>
<dbReference type="PROSITE" id="PS50297">
    <property type="entry name" value="ANK_REP_REGION"/>
    <property type="match status" value="2"/>
</dbReference>
<dbReference type="PROSITE" id="PS50088">
    <property type="entry name" value="ANK_REPEAT"/>
    <property type="match status" value="2"/>
</dbReference>
<dbReference type="SMART" id="SM00248">
    <property type="entry name" value="ANK"/>
    <property type="match status" value="3"/>
</dbReference>
<dbReference type="PANTHER" id="PTHR43392:SF2">
    <property type="entry name" value="AAA-TYPE ATPASE FAMILY PROTEIN _ ANKYRIN REPEAT FAMILY PROTEIN"/>
    <property type="match status" value="1"/>
</dbReference>
<dbReference type="Proteomes" id="UP000594638">
    <property type="component" value="Unassembled WGS sequence"/>
</dbReference>
<organism evidence="6 7">
    <name type="scientific">Olea europaea subsp. europaea</name>
    <dbReference type="NCBI Taxonomy" id="158383"/>
    <lineage>
        <taxon>Eukaryota</taxon>
        <taxon>Viridiplantae</taxon>
        <taxon>Streptophyta</taxon>
        <taxon>Embryophyta</taxon>
        <taxon>Tracheophyta</taxon>
        <taxon>Spermatophyta</taxon>
        <taxon>Magnoliopsida</taxon>
        <taxon>eudicotyledons</taxon>
        <taxon>Gunneridae</taxon>
        <taxon>Pentapetalae</taxon>
        <taxon>asterids</taxon>
        <taxon>lamiids</taxon>
        <taxon>Lamiales</taxon>
        <taxon>Oleaceae</taxon>
        <taxon>Oleeae</taxon>
        <taxon>Olea</taxon>
    </lineage>
</organism>
<evidence type="ECO:0000256" key="3">
    <source>
        <dbReference type="ARBA" id="ARBA00022840"/>
    </source>
</evidence>
<gene>
    <name evidence="6" type="ORF">OLEA9_A093454</name>
</gene>
<evidence type="ECO:0000313" key="7">
    <source>
        <dbReference type="Proteomes" id="UP000594638"/>
    </source>
</evidence>
<dbReference type="InterPro" id="IPR000641">
    <property type="entry name" value="CbxX/CfxQ"/>
</dbReference>
<evidence type="ECO:0000256" key="2">
    <source>
        <dbReference type="ARBA" id="ARBA00022741"/>
    </source>
</evidence>
<evidence type="ECO:0000256" key="4">
    <source>
        <dbReference type="PROSITE-ProRule" id="PRU00023"/>
    </source>
</evidence>
<keyword evidence="6" id="KW-0647">Proteasome</keyword>
<dbReference type="Pfam" id="PF00004">
    <property type="entry name" value="AAA"/>
    <property type="match status" value="1"/>
</dbReference>
<dbReference type="InterPro" id="IPR036770">
    <property type="entry name" value="Ankyrin_rpt-contain_sf"/>
</dbReference>
<dbReference type="SMART" id="SM00382">
    <property type="entry name" value="AAA"/>
    <property type="match status" value="1"/>
</dbReference>
<feature type="repeat" description="ANK" evidence="4">
    <location>
        <begin position="210"/>
        <end position="242"/>
    </location>
</feature>
<proteinExistence type="inferred from homology"/>
<dbReference type="AlphaFoldDB" id="A0A8S0QYV6"/>
<evidence type="ECO:0000313" key="6">
    <source>
        <dbReference type="EMBL" id="CAA2971738.1"/>
    </source>
</evidence>
<dbReference type="GO" id="GO:0005524">
    <property type="term" value="F:ATP binding"/>
    <property type="evidence" value="ECO:0007669"/>
    <property type="project" value="UniProtKB-KW"/>
</dbReference>
<keyword evidence="4" id="KW-0040">ANK repeat</keyword>
<comment type="similarity">
    <text evidence="1">Belongs to the CbxX/CfxQ family.</text>
</comment>
<dbReference type="PRINTS" id="PR00819">
    <property type="entry name" value="CBXCFQXSUPER"/>
</dbReference>
<keyword evidence="7" id="KW-1185">Reference proteome</keyword>
<reference evidence="6 7" key="1">
    <citation type="submission" date="2019-12" db="EMBL/GenBank/DDBJ databases">
        <authorList>
            <person name="Alioto T."/>
            <person name="Alioto T."/>
            <person name="Gomez Garrido J."/>
        </authorList>
    </citation>
    <scope>NUCLEOTIDE SEQUENCE [LARGE SCALE GENOMIC DNA]</scope>
</reference>
<keyword evidence="2" id="KW-0547">Nucleotide-binding</keyword>
<dbReference type="InterPro" id="IPR050773">
    <property type="entry name" value="CbxX/CfxQ_RuBisCO_ESX"/>
</dbReference>
<dbReference type="InterPro" id="IPR002110">
    <property type="entry name" value="Ankyrin_rpt"/>
</dbReference>
<keyword evidence="3" id="KW-0067">ATP-binding</keyword>